<protein>
    <submittedName>
        <fullName evidence="1">Uncharacterized protein</fullName>
    </submittedName>
</protein>
<proteinExistence type="predicted"/>
<dbReference type="EMBL" id="QAOL01000008">
    <property type="protein sequence ID" value="PTQ86856.1"/>
    <property type="molecule type" value="Genomic_DNA"/>
</dbReference>
<reference evidence="1 2" key="1">
    <citation type="submission" date="2018-04" db="EMBL/GenBank/DDBJ databases">
        <title>Active sludge and wastewater microbial communities from Klosterneuburg, Austria.</title>
        <authorList>
            <person name="Wagner M."/>
        </authorList>
    </citation>
    <scope>NUCLEOTIDE SEQUENCE [LARGE SCALE GENOMIC DNA]</scope>
    <source>
        <strain evidence="1 2">Nm4</strain>
    </source>
</reference>
<sequence length="175" mass="20228">MSQQLIPRASKLRYIEGQKYRSVESFWAMCNLRPHREINLHNINLTRDGMFYLTPGYSSDGPSGPTIDTKDFMPGAMGWHDPCYELLRYEMMHIEVDIIQPPSRPGEGVIYHTKPEDKIIRNASHEQIREEVDKFLADILLLDNMWKFRAQYVYEGVRKGGLSSASVCTKVYDAP</sequence>
<dbReference type="Proteomes" id="UP000244110">
    <property type="component" value="Unassembled WGS sequence"/>
</dbReference>
<comment type="caution">
    <text evidence="1">The sequence shown here is derived from an EMBL/GenBank/DDBJ whole genome shotgun (WGS) entry which is preliminary data.</text>
</comment>
<evidence type="ECO:0000313" key="2">
    <source>
        <dbReference type="Proteomes" id="UP000244110"/>
    </source>
</evidence>
<dbReference type="AlphaFoldDB" id="A0A2T5ISQ8"/>
<name>A0A2T5ISQ8_9PROT</name>
<gene>
    <name evidence="1" type="ORF">C8R28_100851</name>
</gene>
<accession>A0A2T5ISQ8</accession>
<evidence type="ECO:0000313" key="1">
    <source>
        <dbReference type="EMBL" id="PTQ86856.1"/>
    </source>
</evidence>
<organism evidence="1 2">
    <name type="scientific">Nitrosomonas ureae</name>
    <dbReference type="NCBI Taxonomy" id="44577"/>
    <lineage>
        <taxon>Bacteria</taxon>
        <taxon>Pseudomonadati</taxon>
        <taxon>Pseudomonadota</taxon>
        <taxon>Betaproteobacteria</taxon>
        <taxon>Nitrosomonadales</taxon>
        <taxon>Nitrosomonadaceae</taxon>
        <taxon>Nitrosomonas</taxon>
    </lineage>
</organism>